<dbReference type="Proteomes" id="UP000613030">
    <property type="component" value="Unassembled WGS sequence"/>
</dbReference>
<reference evidence="3 4" key="1">
    <citation type="submission" date="2021-01" db="EMBL/GenBank/DDBJ databases">
        <title>Chryseolinea sp. Jin1 Genome sequencing and assembly.</title>
        <authorList>
            <person name="Kim I."/>
        </authorList>
    </citation>
    <scope>NUCLEOTIDE SEQUENCE [LARGE SCALE GENOMIC DNA]</scope>
    <source>
        <strain evidence="3 4">Jin1</strain>
    </source>
</reference>
<evidence type="ECO:0000256" key="1">
    <source>
        <dbReference type="ARBA" id="ARBA00000085"/>
    </source>
</evidence>
<dbReference type="CDD" id="cd00082">
    <property type="entry name" value="HisKA"/>
    <property type="match status" value="1"/>
</dbReference>
<comment type="caution">
    <text evidence="3">The sequence shown here is derived from an EMBL/GenBank/DDBJ whole genome shotgun (WGS) entry which is preliminary data.</text>
</comment>
<dbReference type="EC" id="2.7.13.3" evidence="2"/>
<dbReference type="GO" id="GO:0016301">
    <property type="term" value="F:kinase activity"/>
    <property type="evidence" value="ECO:0007669"/>
    <property type="project" value="UniProtKB-KW"/>
</dbReference>
<keyword evidence="4" id="KW-1185">Reference proteome</keyword>
<evidence type="ECO:0000313" key="4">
    <source>
        <dbReference type="Proteomes" id="UP000613030"/>
    </source>
</evidence>
<dbReference type="InterPro" id="IPR036097">
    <property type="entry name" value="HisK_dim/P_sf"/>
</dbReference>
<gene>
    <name evidence="3" type="ORF">JI741_05195</name>
</gene>
<comment type="catalytic activity">
    <reaction evidence="1">
        <text>ATP + protein L-histidine = ADP + protein N-phospho-L-histidine.</text>
        <dbReference type="EC" id="2.7.13.3"/>
    </reaction>
</comment>
<name>A0ABS1KQN6_9BACT</name>
<dbReference type="RefSeq" id="WP_202007927.1">
    <property type="nucleotide sequence ID" value="NZ_JAERRB010000001.1"/>
</dbReference>
<keyword evidence="3" id="KW-0418">Kinase</keyword>
<proteinExistence type="predicted"/>
<organism evidence="3 4">
    <name type="scientific">Chryseolinea lacunae</name>
    <dbReference type="NCBI Taxonomy" id="2801331"/>
    <lineage>
        <taxon>Bacteria</taxon>
        <taxon>Pseudomonadati</taxon>
        <taxon>Bacteroidota</taxon>
        <taxon>Cytophagia</taxon>
        <taxon>Cytophagales</taxon>
        <taxon>Fulvivirgaceae</taxon>
        <taxon>Chryseolinea</taxon>
    </lineage>
</organism>
<protein>
    <recommendedName>
        <fullName evidence="2">histidine kinase</fullName>
        <ecNumber evidence="2">2.7.13.3</ecNumber>
    </recommendedName>
</protein>
<evidence type="ECO:0000256" key="2">
    <source>
        <dbReference type="ARBA" id="ARBA00012438"/>
    </source>
</evidence>
<keyword evidence="3" id="KW-0808">Transferase</keyword>
<accession>A0ABS1KQN6</accession>
<dbReference type="SUPFAM" id="SSF47384">
    <property type="entry name" value="Homodimeric domain of signal transducing histidine kinase"/>
    <property type="match status" value="1"/>
</dbReference>
<dbReference type="EMBL" id="JAERRB010000001">
    <property type="protein sequence ID" value="MBL0740601.1"/>
    <property type="molecule type" value="Genomic_DNA"/>
</dbReference>
<sequence length="351" mass="38093">MNTILMDDLTRLVNAQTLTNAIGKILSDGVVLVRSHTIASAGKNICDVLGFPEGHFNGLHLSALAGSALSETELATLLQAGFFEGYTVLLQNSSGGVVRFSVSGFHMGLVADVEGLIILTFRNLSEADGVSPKTNGHDAALDDFIYATSHGLRGPLATMKGLLNLMKLPGNNDYGFLMEKMKYYADRLDERLHKLIYYAESDKSGSYTDGGITLEAIKRKFQCMANDSLSALSAPCSETVPDLENGELILALLLNVRSFFIQHGARNSDLKLQAAVTKAGHAFELRAGGIRLTPDQQAKIDLMNFSYAEVLNDPDFTDIYSAKKITLKLRGQLRLQVEQHNVTASIHIPSA</sequence>
<dbReference type="InterPro" id="IPR003661">
    <property type="entry name" value="HisK_dim/P_dom"/>
</dbReference>
<evidence type="ECO:0000313" key="3">
    <source>
        <dbReference type="EMBL" id="MBL0740601.1"/>
    </source>
</evidence>